<evidence type="ECO:0000256" key="1">
    <source>
        <dbReference type="ARBA" id="ARBA00004141"/>
    </source>
</evidence>
<dbReference type="RefSeq" id="WP_344920625.1">
    <property type="nucleotide sequence ID" value="NZ_BAABAQ010000010.1"/>
</dbReference>
<sequence>MTNTPETGTDSTAASARPKVSAWNIANVVTVIRLAMVPFFAACLFLPGSGWRAAALVVFMVASLTDLLDGELARRYGLITDFGKIADPIADKALIGAALISLSILGELPWWVTVVILGRELGVTALRFAVIRHGVIPASYGGKVKTVLQIAAIVSYVWPGVPDLIRWVVMGAAALVTVVTGLDYVIRAIKLRQVAKRARAI</sequence>
<feature type="transmembrane region" description="Helical" evidence="13">
    <location>
        <begin position="93"/>
        <end position="112"/>
    </location>
</feature>
<keyword evidence="15" id="KW-1185">Reference proteome</keyword>
<dbReference type="InterPro" id="IPR004570">
    <property type="entry name" value="Phosphatidylglycerol_P_synth"/>
</dbReference>
<dbReference type="InterPro" id="IPR050324">
    <property type="entry name" value="CDP-alcohol_PTase-I"/>
</dbReference>
<keyword evidence="10" id="KW-1208">Phospholipid metabolism</keyword>
<keyword evidence="7" id="KW-0443">Lipid metabolism</keyword>
<evidence type="ECO:0000313" key="14">
    <source>
        <dbReference type="EMBL" id="GAA4199554.1"/>
    </source>
</evidence>
<name>A0ABP8B6V6_9ACTN</name>
<dbReference type="Pfam" id="PF01066">
    <property type="entry name" value="CDP-OH_P_transf"/>
    <property type="match status" value="1"/>
</dbReference>
<evidence type="ECO:0000256" key="7">
    <source>
        <dbReference type="ARBA" id="ARBA00023098"/>
    </source>
</evidence>
<keyword evidence="9" id="KW-0594">Phospholipid biosynthesis</keyword>
<evidence type="ECO:0000256" key="13">
    <source>
        <dbReference type="SAM" id="Phobius"/>
    </source>
</evidence>
<comment type="similarity">
    <text evidence="2 12">Belongs to the CDP-alcohol phosphatidyltransferase class-I family.</text>
</comment>
<keyword evidence="4 12" id="KW-0808">Transferase</keyword>
<reference evidence="15" key="1">
    <citation type="journal article" date="2019" name="Int. J. Syst. Evol. Microbiol.">
        <title>The Global Catalogue of Microorganisms (GCM) 10K type strain sequencing project: providing services to taxonomists for standard genome sequencing and annotation.</title>
        <authorList>
            <consortium name="The Broad Institute Genomics Platform"/>
            <consortium name="The Broad Institute Genome Sequencing Center for Infectious Disease"/>
            <person name="Wu L."/>
            <person name="Ma J."/>
        </authorList>
    </citation>
    <scope>NUCLEOTIDE SEQUENCE [LARGE SCALE GENOMIC DNA]</scope>
    <source>
        <strain evidence="15">JCM 17388</strain>
    </source>
</reference>
<feature type="transmembrane region" description="Helical" evidence="13">
    <location>
        <begin position="164"/>
        <end position="186"/>
    </location>
</feature>
<organism evidence="14 15">
    <name type="scientific">Streptosporangium oxazolinicum</name>
    <dbReference type="NCBI Taxonomy" id="909287"/>
    <lineage>
        <taxon>Bacteria</taxon>
        <taxon>Bacillati</taxon>
        <taxon>Actinomycetota</taxon>
        <taxon>Actinomycetes</taxon>
        <taxon>Streptosporangiales</taxon>
        <taxon>Streptosporangiaceae</taxon>
        <taxon>Streptosporangium</taxon>
    </lineage>
</organism>
<dbReference type="EC" id="2.7.8.5" evidence="11"/>
<dbReference type="InterPro" id="IPR048254">
    <property type="entry name" value="CDP_ALCOHOL_P_TRANSF_CS"/>
</dbReference>
<gene>
    <name evidence="14" type="primary">pgsA</name>
    <name evidence="14" type="ORF">GCM10022252_51490</name>
</gene>
<dbReference type="PROSITE" id="PS00379">
    <property type="entry name" value="CDP_ALCOHOL_P_TRANSF"/>
    <property type="match status" value="1"/>
</dbReference>
<keyword evidence="6 13" id="KW-1133">Transmembrane helix</keyword>
<dbReference type="InterPro" id="IPR000462">
    <property type="entry name" value="CDP-OH_P_trans"/>
</dbReference>
<evidence type="ECO:0000256" key="5">
    <source>
        <dbReference type="ARBA" id="ARBA00022692"/>
    </source>
</evidence>
<dbReference type="PANTHER" id="PTHR14269:SF52">
    <property type="entry name" value="PHOSPHATIDYLGLYCEROPHOSPHATE SYNTHASE-RELATED"/>
    <property type="match status" value="1"/>
</dbReference>
<evidence type="ECO:0000256" key="2">
    <source>
        <dbReference type="ARBA" id="ARBA00010441"/>
    </source>
</evidence>
<evidence type="ECO:0000256" key="6">
    <source>
        <dbReference type="ARBA" id="ARBA00022989"/>
    </source>
</evidence>
<comment type="caution">
    <text evidence="14">The sequence shown here is derived from an EMBL/GenBank/DDBJ whole genome shotgun (WGS) entry which is preliminary data.</text>
</comment>
<evidence type="ECO:0000256" key="3">
    <source>
        <dbReference type="ARBA" id="ARBA00022516"/>
    </source>
</evidence>
<evidence type="ECO:0000256" key="4">
    <source>
        <dbReference type="ARBA" id="ARBA00022679"/>
    </source>
</evidence>
<feature type="transmembrane region" description="Helical" evidence="13">
    <location>
        <begin position="25"/>
        <end position="47"/>
    </location>
</feature>
<keyword evidence="3" id="KW-0444">Lipid biosynthesis</keyword>
<dbReference type="EMBL" id="BAABAQ010000010">
    <property type="protein sequence ID" value="GAA4199554.1"/>
    <property type="molecule type" value="Genomic_DNA"/>
</dbReference>
<protein>
    <recommendedName>
        <fullName evidence="11">CDP-diacylglycerol--glycerol-3-phosphate 3-phosphatidyltransferase</fullName>
        <ecNumber evidence="11">2.7.8.5</ecNumber>
    </recommendedName>
</protein>
<evidence type="ECO:0000256" key="9">
    <source>
        <dbReference type="ARBA" id="ARBA00023209"/>
    </source>
</evidence>
<keyword evidence="5 13" id="KW-0812">Transmembrane</keyword>
<evidence type="ECO:0000256" key="10">
    <source>
        <dbReference type="ARBA" id="ARBA00023264"/>
    </source>
</evidence>
<evidence type="ECO:0000313" key="15">
    <source>
        <dbReference type="Proteomes" id="UP001501251"/>
    </source>
</evidence>
<evidence type="ECO:0000256" key="8">
    <source>
        <dbReference type="ARBA" id="ARBA00023136"/>
    </source>
</evidence>
<evidence type="ECO:0000256" key="12">
    <source>
        <dbReference type="RuleBase" id="RU003750"/>
    </source>
</evidence>
<dbReference type="Gene3D" id="1.20.120.1760">
    <property type="match status" value="1"/>
</dbReference>
<accession>A0ABP8B6V6</accession>
<dbReference type="NCBIfam" id="TIGR00560">
    <property type="entry name" value="pgsA"/>
    <property type="match status" value="1"/>
</dbReference>
<dbReference type="InterPro" id="IPR043130">
    <property type="entry name" value="CDP-OH_PTrfase_TM_dom"/>
</dbReference>
<dbReference type="PANTHER" id="PTHR14269">
    <property type="entry name" value="CDP-DIACYLGLYCEROL--GLYCEROL-3-PHOSPHATE 3-PHOSPHATIDYLTRANSFERASE-RELATED"/>
    <property type="match status" value="1"/>
</dbReference>
<keyword evidence="8 13" id="KW-0472">Membrane</keyword>
<dbReference type="PIRSF" id="PIRSF000847">
    <property type="entry name" value="Phos_ph_gly_syn"/>
    <property type="match status" value="1"/>
</dbReference>
<evidence type="ECO:0000256" key="11">
    <source>
        <dbReference type="NCBIfam" id="TIGR00560"/>
    </source>
</evidence>
<proteinExistence type="inferred from homology"/>
<dbReference type="Proteomes" id="UP001501251">
    <property type="component" value="Unassembled WGS sequence"/>
</dbReference>
<comment type="subcellular location">
    <subcellularLocation>
        <location evidence="1">Membrane</location>
        <topology evidence="1">Multi-pass membrane protein</topology>
    </subcellularLocation>
</comment>